<evidence type="ECO:0000313" key="3">
    <source>
        <dbReference type="Proteomes" id="UP000809081"/>
    </source>
</evidence>
<feature type="transmembrane region" description="Helical" evidence="1">
    <location>
        <begin position="103"/>
        <end position="124"/>
    </location>
</feature>
<keyword evidence="3" id="KW-1185">Reference proteome</keyword>
<feature type="transmembrane region" description="Helical" evidence="1">
    <location>
        <begin position="130"/>
        <end position="149"/>
    </location>
</feature>
<comment type="caution">
    <text evidence="2">The sequence shown here is derived from an EMBL/GenBank/DDBJ whole genome shotgun (WGS) entry which is preliminary data.</text>
</comment>
<feature type="transmembrane region" description="Helical" evidence="1">
    <location>
        <begin position="67"/>
        <end position="91"/>
    </location>
</feature>
<name>A0ABS2PKF4_9STRE</name>
<keyword evidence="1" id="KW-0812">Transmembrane</keyword>
<sequence>MIPKTKAKLKKHLTTTSILTLILNLLISLIALLNIIGLVYIATQSDAQLAQIYDHSTLSTIREAQTFWTYFQAICVLVLYILTSLFLAINLRRLKTDKSISFLPYYLGFLLTVVTTALVIYSILSGQSTPHISNFVAPVLFTALYSYGYQCSKAYLKS</sequence>
<evidence type="ECO:0000256" key="1">
    <source>
        <dbReference type="SAM" id="Phobius"/>
    </source>
</evidence>
<proteinExistence type="predicted"/>
<dbReference type="EMBL" id="JAFBEI010000001">
    <property type="protein sequence ID" value="MBM7635293.1"/>
    <property type="molecule type" value="Genomic_DNA"/>
</dbReference>
<gene>
    <name evidence="2" type="ORF">JOC31_000084</name>
</gene>
<reference evidence="2 3" key="1">
    <citation type="submission" date="2021-01" db="EMBL/GenBank/DDBJ databases">
        <title>Genomic Encyclopedia of Type Strains, Phase IV (KMG-IV): sequencing the most valuable type-strain genomes for metagenomic binning, comparative biology and taxonomic classification.</title>
        <authorList>
            <person name="Goeker M."/>
        </authorList>
    </citation>
    <scope>NUCLEOTIDE SEQUENCE [LARGE SCALE GENOMIC DNA]</scope>
    <source>
        <strain evidence="2 3">DSM 27513</strain>
    </source>
</reference>
<keyword evidence="1" id="KW-1133">Transmembrane helix</keyword>
<dbReference type="Proteomes" id="UP000809081">
    <property type="component" value="Unassembled WGS sequence"/>
</dbReference>
<evidence type="ECO:0000313" key="2">
    <source>
        <dbReference type="EMBL" id="MBM7635293.1"/>
    </source>
</evidence>
<keyword evidence="1" id="KW-0472">Membrane</keyword>
<accession>A0ABS2PKF4</accession>
<dbReference type="RefSeq" id="WP_205016246.1">
    <property type="nucleotide sequence ID" value="NZ_JAFBEI010000001.1"/>
</dbReference>
<protein>
    <submittedName>
        <fullName evidence="2">Membrane protein</fullName>
    </submittedName>
</protein>
<organism evidence="2 3">
    <name type="scientific">Streptococcus saliviloxodontae</name>
    <dbReference type="NCBI Taxonomy" id="1349416"/>
    <lineage>
        <taxon>Bacteria</taxon>
        <taxon>Bacillati</taxon>
        <taxon>Bacillota</taxon>
        <taxon>Bacilli</taxon>
        <taxon>Lactobacillales</taxon>
        <taxon>Streptococcaceae</taxon>
        <taxon>Streptococcus</taxon>
    </lineage>
</organism>
<feature type="transmembrane region" description="Helical" evidence="1">
    <location>
        <begin position="21"/>
        <end position="42"/>
    </location>
</feature>